<reference evidence="2 3" key="1">
    <citation type="journal article" date="2015" name="Nature">
        <title>rRNA introns, odd ribosomes, and small enigmatic genomes across a large radiation of phyla.</title>
        <authorList>
            <person name="Brown C.T."/>
            <person name="Hug L.A."/>
            <person name="Thomas B.C."/>
            <person name="Sharon I."/>
            <person name="Castelle C.J."/>
            <person name="Singh A."/>
            <person name="Wilkins M.J."/>
            <person name="Williams K.H."/>
            <person name="Banfield J.F."/>
        </authorList>
    </citation>
    <scope>NUCLEOTIDE SEQUENCE [LARGE SCALE GENOMIC DNA]</scope>
</reference>
<evidence type="ECO:0000259" key="1">
    <source>
        <dbReference type="Pfam" id="PF00156"/>
    </source>
</evidence>
<dbReference type="AlphaFoldDB" id="A0A0G1BB29"/>
<comment type="caution">
    <text evidence="2">The sequence shown here is derived from an EMBL/GenBank/DDBJ whole genome shotgun (WGS) entry which is preliminary data.</text>
</comment>
<dbReference type="Gene3D" id="3.40.50.2020">
    <property type="match status" value="1"/>
</dbReference>
<dbReference type="SUPFAM" id="SSF53271">
    <property type="entry name" value="PRTase-like"/>
    <property type="match status" value="1"/>
</dbReference>
<protein>
    <recommendedName>
        <fullName evidence="1">Phosphoribosyltransferase domain-containing protein</fullName>
    </recommendedName>
</protein>
<dbReference type="Proteomes" id="UP000034785">
    <property type="component" value="Unassembled WGS sequence"/>
</dbReference>
<proteinExistence type="predicted"/>
<organism evidence="2 3">
    <name type="scientific">Candidatus Daviesbacteria bacterium GW2011_GWA2_42_7</name>
    <dbReference type="NCBI Taxonomy" id="1618425"/>
    <lineage>
        <taxon>Bacteria</taxon>
        <taxon>Candidatus Daviesiibacteriota</taxon>
    </lineage>
</organism>
<evidence type="ECO:0000313" key="3">
    <source>
        <dbReference type="Proteomes" id="UP000034785"/>
    </source>
</evidence>
<sequence>MLARALEKYKGKDIIIYALPKGGVVTATQVAKKLHAPLDILIIRKIGHPYNPEYALCAVSLNSQLVCDEEELAQVDKNWFQEELERQKVRAKEQYKLYNKNKKPLPAKGKIAIIVDDGIATGLTIKAAIQEITRENPKKIIIAVPIVPKDVEQELKAVVDELIALEIPEEFIGSVGAYYNYFPQVSDEEVIKLLQKRTS</sequence>
<dbReference type="InterPro" id="IPR000836">
    <property type="entry name" value="PRTase_dom"/>
</dbReference>
<feature type="domain" description="Phosphoribosyltransferase" evidence="1">
    <location>
        <begin position="3"/>
        <end position="166"/>
    </location>
</feature>
<dbReference type="InterPro" id="IPR029057">
    <property type="entry name" value="PRTase-like"/>
</dbReference>
<dbReference type="Pfam" id="PF00156">
    <property type="entry name" value="Pribosyltran"/>
    <property type="match status" value="1"/>
</dbReference>
<dbReference type="Gene3D" id="3.30.1310.20">
    <property type="entry name" value="PRTase-like"/>
    <property type="match status" value="1"/>
</dbReference>
<name>A0A0G1BB29_9BACT</name>
<dbReference type="EMBL" id="LCEJ01000024">
    <property type="protein sequence ID" value="KKS70404.1"/>
    <property type="molecule type" value="Genomic_DNA"/>
</dbReference>
<evidence type="ECO:0000313" key="2">
    <source>
        <dbReference type="EMBL" id="KKS70404.1"/>
    </source>
</evidence>
<accession>A0A0G1BB29</accession>
<gene>
    <name evidence="2" type="ORF">UV41_C0024G0008</name>
</gene>
<dbReference type="CDD" id="cd06223">
    <property type="entry name" value="PRTases_typeI"/>
    <property type="match status" value="1"/>
</dbReference>